<dbReference type="AlphaFoldDB" id="L1JQW0"/>
<dbReference type="Pfam" id="PF17862">
    <property type="entry name" value="AAA_lid_3"/>
    <property type="match status" value="1"/>
</dbReference>
<evidence type="ECO:0000256" key="2">
    <source>
        <dbReference type="ARBA" id="ARBA00022737"/>
    </source>
</evidence>
<dbReference type="GO" id="GO:0016887">
    <property type="term" value="F:ATP hydrolysis activity"/>
    <property type="evidence" value="ECO:0007669"/>
    <property type="project" value="InterPro"/>
</dbReference>
<organism evidence="9">
    <name type="scientific">Guillardia theta (strain CCMP2712)</name>
    <name type="common">Cryptophyte</name>
    <dbReference type="NCBI Taxonomy" id="905079"/>
    <lineage>
        <taxon>Eukaryota</taxon>
        <taxon>Cryptophyceae</taxon>
        <taxon>Pyrenomonadales</taxon>
        <taxon>Geminigeraceae</taxon>
        <taxon>Guillardia</taxon>
    </lineage>
</organism>
<keyword evidence="6" id="KW-0732">Signal</keyword>
<accession>L1JQW0</accession>
<dbReference type="eggNOG" id="KOG0730">
    <property type="taxonomic scope" value="Eukaryota"/>
</dbReference>
<dbReference type="STRING" id="905079.L1JQW0"/>
<dbReference type="PANTHER" id="PTHR23077:SF171">
    <property type="entry name" value="NUCLEAR VALOSIN-CONTAINING PROTEIN-LIKE"/>
    <property type="match status" value="1"/>
</dbReference>
<name>L1JQW0_GUITC</name>
<dbReference type="GO" id="GO:0009507">
    <property type="term" value="C:chloroplast"/>
    <property type="evidence" value="ECO:0007669"/>
    <property type="project" value="UniProtKB-SubCell"/>
</dbReference>
<dbReference type="InterPro" id="IPR003338">
    <property type="entry name" value="CDC4_N-term_subdom"/>
</dbReference>
<dbReference type="GeneID" id="17307134"/>
<sequence>MPRSTMLWPSLACVAVALTLVSSLVDADISVNGNMLLGMKQQGLSQSSCMRLRGGNVAMTTEPASAVDADAKTKKHPGFISPNRLLVREATSKDNSIIGLHPDRIQELGFFNGDTIKVKGRRSRETVLVVVPDESIKVEEARLPDVASKYLRVRFPGNIPAGSKDRIKVHEFPEIKNAKRVHVLPFKDSVNGFEGDPFEVFLKPYFFENYRPVHVGEVFPVYNQELDMTVDFKVMQIDDEETEWGIVAPETVVYTEGKPLEREEDPARSSEVGYDDIGGLSKQIHLLREMIELPLRHPAFFTKLGVNPPRGILLYGPPGCGKTMVGQALATESGAFFFLINGPEVMSGKAGESESHLRRCFEEAEKNQPSIIWIDEVDVIAPKRDKANGEVEKRIVSQLLSLMDGITANKQIMVVAATGKPNNIDGALRRFGRFSKEIELTSPDDKGRYEILKIKTRNMQLADDVDLQQVAHDTHGYTGGDLGQLAMEAGLAAVRGQMDKIDIDADEIEMSVMKSIKIRHIDFLQAMQKCHPSSLRDKAVEIPDVTWNDVGGLQPRGSGGGGAGEAGDRIVNQILTEMDGVGARKNVICIGASNRPDMLDPAVCRPGRLDQLVYIPVPDKASRVKIFQACLRKSPLDPAVDIDAMAEVTEGFSGAATSGRSGPGGHQGHGVGRRSCKTSGRR</sequence>
<dbReference type="PANTHER" id="PTHR23077">
    <property type="entry name" value="AAA-FAMILY ATPASE"/>
    <property type="match status" value="1"/>
</dbReference>
<dbReference type="Gene3D" id="3.40.50.300">
    <property type="entry name" value="P-loop containing nucleotide triphosphate hydrolases"/>
    <property type="match status" value="2"/>
</dbReference>
<dbReference type="OrthoDB" id="5421at2759"/>
<dbReference type="InterPro" id="IPR027417">
    <property type="entry name" value="P-loop_NTPase"/>
</dbReference>
<reference evidence="10" key="3">
    <citation type="submission" date="2016-03" db="UniProtKB">
        <authorList>
            <consortium name="EnsemblProtists"/>
        </authorList>
    </citation>
    <scope>IDENTIFICATION</scope>
</reference>
<dbReference type="Gene3D" id="2.40.40.20">
    <property type="match status" value="1"/>
</dbReference>
<evidence type="ECO:0000256" key="4">
    <source>
        <dbReference type="ARBA" id="ARBA00022840"/>
    </source>
</evidence>
<evidence type="ECO:0000256" key="6">
    <source>
        <dbReference type="SAM" id="SignalP"/>
    </source>
</evidence>
<feature type="domain" description="CDC48 N-terminal subdomain" evidence="8">
    <location>
        <begin position="84"/>
        <end position="175"/>
    </location>
</feature>
<keyword evidence="11" id="KW-1185">Reference proteome</keyword>
<reference evidence="9 11" key="1">
    <citation type="journal article" date="2012" name="Nature">
        <title>Algal genomes reveal evolutionary mosaicism and the fate of nucleomorphs.</title>
        <authorList>
            <consortium name="DOE Joint Genome Institute"/>
            <person name="Curtis B.A."/>
            <person name="Tanifuji G."/>
            <person name="Burki F."/>
            <person name="Gruber A."/>
            <person name="Irimia M."/>
            <person name="Maruyama S."/>
            <person name="Arias M.C."/>
            <person name="Ball S.G."/>
            <person name="Gile G.H."/>
            <person name="Hirakawa Y."/>
            <person name="Hopkins J.F."/>
            <person name="Kuo A."/>
            <person name="Rensing S.A."/>
            <person name="Schmutz J."/>
            <person name="Symeonidi A."/>
            <person name="Elias M."/>
            <person name="Eveleigh R.J."/>
            <person name="Herman E.K."/>
            <person name="Klute M.J."/>
            <person name="Nakayama T."/>
            <person name="Obornik M."/>
            <person name="Reyes-Prieto A."/>
            <person name="Armbrust E.V."/>
            <person name="Aves S.J."/>
            <person name="Beiko R.G."/>
            <person name="Coutinho P."/>
            <person name="Dacks J.B."/>
            <person name="Durnford D.G."/>
            <person name="Fast N.M."/>
            <person name="Green B.R."/>
            <person name="Grisdale C.J."/>
            <person name="Hempel F."/>
            <person name="Henrissat B."/>
            <person name="Hoppner M.P."/>
            <person name="Ishida K."/>
            <person name="Kim E."/>
            <person name="Koreny L."/>
            <person name="Kroth P.G."/>
            <person name="Liu Y."/>
            <person name="Malik S.B."/>
            <person name="Maier U.G."/>
            <person name="McRose D."/>
            <person name="Mock T."/>
            <person name="Neilson J.A."/>
            <person name="Onodera N.T."/>
            <person name="Poole A.M."/>
            <person name="Pritham E.J."/>
            <person name="Richards T.A."/>
            <person name="Rocap G."/>
            <person name="Roy S.W."/>
            <person name="Sarai C."/>
            <person name="Schaack S."/>
            <person name="Shirato S."/>
            <person name="Slamovits C.H."/>
            <person name="Spencer D.F."/>
            <person name="Suzuki S."/>
            <person name="Worden A.Z."/>
            <person name="Zauner S."/>
            <person name="Barry K."/>
            <person name="Bell C."/>
            <person name="Bharti A.K."/>
            <person name="Crow J.A."/>
            <person name="Grimwood J."/>
            <person name="Kramer R."/>
            <person name="Lindquist E."/>
            <person name="Lucas S."/>
            <person name="Salamov A."/>
            <person name="McFadden G.I."/>
            <person name="Lane C.E."/>
            <person name="Keeling P.J."/>
            <person name="Gray M.W."/>
            <person name="Grigoriev I.V."/>
            <person name="Archibald J.M."/>
        </authorList>
    </citation>
    <scope>NUCLEOTIDE SEQUENCE</scope>
    <source>
        <strain evidence="9 11">CCMP2712</strain>
    </source>
</reference>
<comment type="subcellular location">
    <subcellularLocation>
        <location evidence="1">Plastid</location>
        <location evidence="1">Chloroplast</location>
    </subcellularLocation>
</comment>
<dbReference type="FunFam" id="3.10.330.10:FF:000001">
    <property type="entry name" value="Cell division control 48"/>
    <property type="match status" value="1"/>
</dbReference>
<dbReference type="EnsemblProtists" id="EKX50679">
    <property type="protein sequence ID" value="EKX50679"/>
    <property type="gene ID" value="GUITHDRAFT_175570"/>
</dbReference>
<dbReference type="InterPro" id="IPR050168">
    <property type="entry name" value="AAA_ATPase_domain"/>
</dbReference>
<dbReference type="SUPFAM" id="SSF50692">
    <property type="entry name" value="ADC-like"/>
    <property type="match status" value="1"/>
</dbReference>
<dbReference type="Proteomes" id="UP000011087">
    <property type="component" value="Unassembled WGS sequence"/>
</dbReference>
<evidence type="ECO:0000313" key="10">
    <source>
        <dbReference type="EnsemblProtists" id="EKX50679"/>
    </source>
</evidence>
<gene>
    <name evidence="9" type="primary">P97A</name>
    <name evidence="9" type="ORF">GUITHDRAFT_175570</name>
</gene>
<evidence type="ECO:0000313" key="11">
    <source>
        <dbReference type="Proteomes" id="UP000011087"/>
    </source>
</evidence>
<dbReference type="RefSeq" id="XP_005837659.1">
    <property type="nucleotide sequence ID" value="XM_005837602.1"/>
</dbReference>
<evidence type="ECO:0000256" key="5">
    <source>
        <dbReference type="SAM" id="MobiDB-lite"/>
    </source>
</evidence>
<evidence type="ECO:0000256" key="3">
    <source>
        <dbReference type="ARBA" id="ARBA00022741"/>
    </source>
</evidence>
<feature type="chain" id="PRO_5008771646" evidence="6">
    <location>
        <begin position="28"/>
        <end position="682"/>
    </location>
</feature>
<keyword evidence="4" id="KW-0067">ATP-binding</keyword>
<dbReference type="HOGENOM" id="CLU_000688_12_3_1"/>
<dbReference type="PaxDb" id="55529-EKX50679"/>
<dbReference type="GO" id="GO:0005524">
    <property type="term" value="F:ATP binding"/>
    <property type="evidence" value="ECO:0007669"/>
    <property type="project" value="UniProtKB-KW"/>
</dbReference>
<feature type="signal peptide" evidence="6">
    <location>
        <begin position="1"/>
        <end position="27"/>
    </location>
</feature>
<protein>
    <submittedName>
        <fullName evidence="9">Transitional endoplasmic reticulum ATPase A</fullName>
    </submittedName>
</protein>
<evidence type="ECO:0000256" key="1">
    <source>
        <dbReference type="ARBA" id="ARBA00004229"/>
    </source>
</evidence>
<proteinExistence type="predicted"/>
<reference evidence="11" key="2">
    <citation type="submission" date="2012-11" db="EMBL/GenBank/DDBJ databases">
        <authorList>
            <person name="Kuo A."/>
            <person name="Curtis B.A."/>
            <person name="Tanifuji G."/>
            <person name="Burki F."/>
            <person name="Gruber A."/>
            <person name="Irimia M."/>
            <person name="Maruyama S."/>
            <person name="Arias M.C."/>
            <person name="Ball S.G."/>
            <person name="Gile G.H."/>
            <person name="Hirakawa Y."/>
            <person name="Hopkins J.F."/>
            <person name="Rensing S.A."/>
            <person name="Schmutz J."/>
            <person name="Symeonidi A."/>
            <person name="Elias M."/>
            <person name="Eveleigh R.J."/>
            <person name="Herman E.K."/>
            <person name="Klute M.J."/>
            <person name="Nakayama T."/>
            <person name="Obornik M."/>
            <person name="Reyes-Prieto A."/>
            <person name="Armbrust E.V."/>
            <person name="Aves S.J."/>
            <person name="Beiko R.G."/>
            <person name="Coutinho P."/>
            <person name="Dacks J.B."/>
            <person name="Durnford D.G."/>
            <person name="Fast N.M."/>
            <person name="Green B.R."/>
            <person name="Grisdale C."/>
            <person name="Hempe F."/>
            <person name="Henrissat B."/>
            <person name="Hoppner M.P."/>
            <person name="Ishida K.-I."/>
            <person name="Kim E."/>
            <person name="Koreny L."/>
            <person name="Kroth P.G."/>
            <person name="Liu Y."/>
            <person name="Malik S.-B."/>
            <person name="Maier U.G."/>
            <person name="McRose D."/>
            <person name="Mock T."/>
            <person name="Neilson J.A."/>
            <person name="Onodera N.T."/>
            <person name="Poole A.M."/>
            <person name="Pritham E.J."/>
            <person name="Richards T.A."/>
            <person name="Rocap G."/>
            <person name="Roy S.W."/>
            <person name="Sarai C."/>
            <person name="Schaack S."/>
            <person name="Shirato S."/>
            <person name="Slamovits C.H."/>
            <person name="Spencer D.F."/>
            <person name="Suzuki S."/>
            <person name="Worden A.Z."/>
            <person name="Zauner S."/>
            <person name="Barry K."/>
            <person name="Bell C."/>
            <person name="Bharti A.K."/>
            <person name="Crow J.A."/>
            <person name="Grimwood J."/>
            <person name="Kramer R."/>
            <person name="Lindquist E."/>
            <person name="Lucas S."/>
            <person name="Salamov A."/>
            <person name="McFadden G.I."/>
            <person name="Lane C.E."/>
            <person name="Keeling P.J."/>
            <person name="Gray M.W."/>
            <person name="Grigoriev I.V."/>
            <person name="Archibald J.M."/>
        </authorList>
    </citation>
    <scope>NUCLEOTIDE SEQUENCE</scope>
    <source>
        <strain evidence="11">CCMP2712</strain>
    </source>
</reference>
<dbReference type="EMBL" id="JH992978">
    <property type="protein sequence ID" value="EKX50679.1"/>
    <property type="molecule type" value="Genomic_DNA"/>
</dbReference>
<dbReference type="InterPro" id="IPR029067">
    <property type="entry name" value="CDC48_domain_2-like_sf"/>
</dbReference>
<dbReference type="FunFam" id="3.40.50.300:FF:000012">
    <property type="entry name" value="Transitional endoplasmic reticulum ATPase"/>
    <property type="match status" value="1"/>
</dbReference>
<evidence type="ECO:0000313" key="9">
    <source>
        <dbReference type="EMBL" id="EKX50679.1"/>
    </source>
</evidence>
<evidence type="ECO:0000259" key="7">
    <source>
        <dbReference type="SMART" id="SM00382"/>
    </source>
</evidence>
<dbReference type="SMART" id="SM00382">
    <property type="entry name" value="AAA"/>
    <property type="match status" value="1"/>
</dbReference>
<dbReference type="Gene3D" id="3.10.330.10">
    <property type="match status" value="1"/>
</dbReference>
<dbReference type="SUPFAM" id="SSF54585">
    <property type="entry name" value="Cdc48 domain 2-like"/>
    <property type="match status" value="1"/>
</dbReference>
<feature type="compositionally biased region" description="Basic residues" evidence="5">
    <location>
        <begin position="671"/>
        <end position="682"/>
    </location>
</feature>
<dbReference type="InterPro" id="IPR003959">
    <property type="entry name" value="ATPase_AAA_core"/>
</dbReference>
<dbReference type="Gene3D" id="1.10.8.60">
    <property type="match status" value="2"/>
</dbReference>
<evidence type="ECO:0000259" key="8">
    <source>
        <dbReference type="SMART" id="SM01073"/>
    </source>
</evidence>
<dbReference type="Pfam" id="PF00004">
    <property type="entry name" value="AAA"/>
    <property type="match status" value="2"/>
</dbReference>
<dbReference type="InterPro" id="IPR009010">
    <property type="entry name" value="Asp_de-COase-like_dom_sf"/>
</dbReference>
<keyword evidence="3" id="KW-0547">Nucleotide-binding</keyword>
<feature type="compositionally biased region" description="Gly residues" evidence="5">
    <location>
        <begin position="661"/>
        <end position="670"/>
    </location>
</feature>
<feature type="region of interest" description="Disordered" evidence="5">
    <location>
        <begin position="653"/>
        <end position="682"/>
    </location>
</feature>
<dbReference type="FunFam" id="1.10.8.60:FF:000057">
    <property type="entry name" value="AAA family ATPase, CDC48 subfamily"/>
    <property type="match status" value="1"/>
</dbReference>
<keyword evidence="2" id="KW-0677">Repeat</keyword>
<dbReference type="InterPro" id="IPR003593">
    <property type="entry name" value="AAA+_ATPase"/>
</dbReference>
<feature type="domain" description="AAA+ ATPase" evidence="7">
    <location>
        <begin position="308"/>
        <end position="444"/>
    </location>
</feature>
<dbReference type="InterPro" id="IPR041569">
    <property type="entry name" value="AAA_lid_3"/>
</dbReference>
<dbReference type="SMART" id="SM01073">
    <property type="entry name" value="CDC48_N"/>
    <property type="match status" value="1"/>
</dbReference>
<dbReference type="SUPFAM" id="SSF52540">
    <property type="entry name" value="P-loop containing nucleoside triphosphate hydrolases"/>
    <property type="match status" value="2"/>
</dbReference>
<dbReference type="KEGG" id="gtt:GUITHDRAFT_175570"/>